<feature type="non-terminal residue" evidence="1">
    <location>
        <position position="1"/>
    </location>
</feature>
<name>A0A3A2Z184_9EURO</name>
<organism evidence="1 2">
    <name type="scientific">Aspergillus sclerotialis</name>
    <dbReference type="NCBI Taxonomy" id="2070753"/>
    <lineage>
        <taxon>Eukaryota</taxon>
        <taxon>Fungi</taxon>
        <taxon>Dikarya</taxon>
        <taxon>Ascomycota</taxon>
        <taxon>Pezizomycotina</taxon>
        <taxon>Eurotiomycetes</taxon>
        <taxon>Eurotiomycetidae</taxon>
        <taxon>Eurotiales</taxon>
        <taxon>Aspergillaceae</taxon>
        <taxon>Aspergillus</taxon>
        <taxon>Aspergillus subgen. Polypaecilum</taxon>
    </lineage>
</organism>
<comment type="caution">
    <text evidence="1">The sequence shown here is derived from an EMBL/GenBank/DDBJ whole genome shotgun (WGS) entry which is preliminary data.</text>
</comment>
<evidence type="ECO:0000313" key="2">
    <source>
        <dbReference type="Proteomes" id="UP000266188"/>
    </source>
</evidence>
<protein>
    <submittedName>
        <fullName evidence="1">Uncharacterized protein</fullName>
    </submittedName>
</protein>
<dbReference type="AlphaFoldDB" id="A0A3A2Z184"/>
<dbReference type="OrthoDB" id="2156052at2759"/>
<evidence type="ECO:0000313" key="1">
    <source>
        <dbReference type="EMBL" id="RJE16646.1"/>
    </source>
</evidence>
<dbReference type="Proteomes" id="UP000266188">
    <property type="component" value="Unassembled WGS sequence"/>
</dbReference>
<gene>
    <name evidence="1" type="ORF">PHISCL_11017</name>
</gene>
<dbReference type="EMBL" id="MVGC01003420">
    <property type="protein sequence ID" value="RJE16646.1"/>
    <property type="molecule type" value="Genomic_DNA"/>
</dbReference>
<accession>A0A3A2Z184</accession>
<keyword evidence="2" id="KW-1185">Reference proteome</keyword>
<proteinExistence type="predicted"/>
<sequence length="68" mass="7884">YGFLTTYNTTVFIKRAVDFRFELSPPIIHRASTPSVRECFLAFSVIASEDTSYLEPSEFDLRRVSIFQ</sequence>
<reference evidence="2" key="1">
    <citation type="submission" date="2017-02" db="EMBL/GenBank/DDBJ databases">
        <authorList>
            <person name="Tafer H."/>
            <person name="Lopandic K."/>
        </authorList>
    </citation>
    <scope>NUCLEOTIDE SEQUENCE [LARGE SCALE GENOMIC DNA]</scope>
    <source>
        <strain evidence="2">CBS 366.77</strain>
    </source>
</reference>